<dbReference type="Gene3D" id="2.160.20.10">
    <property type="entry name" value="Single-stranded right-handed beta-helix, Pectin lyase-like"/>
    <property type="match status" value="1"/>
</dbReference>
<protein>
    <submittedName>
        <fullName evidence="1">Uncharacterized protein</fullName>
    </submittedName>
</protein>
<dbReference type="KEGG" id="mgr:MGG_16973"/>
<dbReference type="HOGENOM" id="CLU_2558723_0_0_1"/>
<proteinExistence type="predicted"/>
<organism evidence="1 2">
    <name type="scientific">Pyricularia oryzae (strain 70-15 / ATCC MYA-4617 / FGSC 8958)</name>
    <name type="common">Rice blast fungus</name>
    <name type="synonym">Magnaporthe oryzae</name>
    <dbReference type="NCBI Taxonomy" id="242507"/>
    <lineage>
        <taxon>Eukaryota</taxon>
        <taxon>Fungi</taxon>
        <taxon>Dikarya</taxon>
        <taxon>Ascomycota</taxon>
        <taxon>Pezizomycotina</taxon>
        <taxon>Sordariomycetes</taxon>
        <taxon>Sordariomycetidae</taxon>
        <taxon>Magnaporthales</taxon>
        <taxon>Pyriculariaceae</taxon>
        <taxon>Pyricularia</taxon>
    </lineage>
</organism>
<dbReference type="Proteomes" id="UP000009058">
    <property type="component" value="Chromosome 3"/>
</dbReference>
<dbReference type="GeneID" id="12986116"/>
<dbReference type="OrthoDB" id="5985073at2759"/>
<evidence type="ECO:0000313" key="2">
    <source>
        <dbReference type="Proteomes" id="UP000009058"/>
    </source>
</evidence>
<evidence type="ECO:0000313" key="1">
    <source>
        <dbReference type="EMBL" id="EHA53386.1"/>
    </source>
</evidence>
<gene>
    <name evidence="1" type="ORF">MGG_16973</name>
</gene>
<sequence>MGNSRLYSWFQKYTQACIGTGNCQDRIFEISDSSSIWVFNLITKASLEMISPSGGFSASEVQKIQRCLYGPVYADISLGESQ</sequence>
<reference evidence="1 2" key="1">
    <citation type="journal article" date="2005" name="Nature">
        <title>The genome sequence of the rice blast fungus Magnaporthe grisea.</title>
        <authorList>
            <person name="Dean R.A."/>
            <person name="Talbot N.J."/>
            <person name="Ebbole D.J."/>
            <person name="Farman M.L."/>
            <person name="Mitchell T.K."/>
            <person name="Orbach M.J."/>
            <person name="Thon M."/>
            <person name="Kulkarni R."/>
            <person name="Xu J.R."/>
            <person name="Pan H."/>
            <person name="Read N.D."/>
            <person name="Lee Y.H."/>
            <person name="Carbone I."/>
            <person name="Brown D."/>
            <person name="Oh Y.Y."/>
            <person name="Donofrio N."/>
            <person name="Jeong J.S."/>
            <person name="Soanes D.M."/>
            <person name="Djonovic S."/>
            <person name="Kolomiets E."/>
            <person name="Rehmeyer C."/>
            <person name="Li W."/>
            <person name="Harding M."/>
            <person name="Kim S."/>
            <person name="Lebrun M.H."/>
            <person name="Bohnert H."/>
            <person name="Coughlan S."/>
            <person name="Butler J."/>
            <person name="Calvo S."/>
            <person name="Ma L.J."/>
            <person name="Nicol R."/>
            <person name="Purcell S."/>
            <person name="Nusbaum C."/>
            <person name="Galagan J.E."/>
            <person name="Birren B.W."/>
        </authorList>
    </citation>
    <scope>NUCLEOTIDE SEQUENCE [LARGE SCALE GENOMIC DNA]</scope>
    <source>
        <strain evidence="2">70-15 / ATCC MYA-4617 / FGSC 8958</strain>
    </source>
</reference>
<reference key="2">
    <citation type="submission" date="2011-05" db="EMBL/GenBank/DDBJ databases">
        <title>The Genome Sequence of Magnaporthe oryzae 70-15.</title>
        <authorList>
            <consortium name="The Broad Institute Genome Sequencing Platform"/>
            <person name="Ma L.-J."/>
            <person name="Dead R."/>
            <person name="Young S.K."/>
            <person name="Zeng Q."/>
            <person name="Gargeya S."/>
            <person name="Fitzgerald M."/>
            <person name="Haas B."/>
            <person name="Abouelleil A."/>
            <person name="Alvarado L."/>
            <person name="Arachchi H.M."/>
            <person name="Berlin A."/>
            <person name="Brown A."/>
            <person name="Chapman S.B."/>
            <person name="Chen Z."/>
            <person name="Dunbar C."/>
            <person name="Freedman E."/>
            <person name="Gearin G."/>
            <person name="Gellesch M."/>
            <person name="Goldberg J."/>
            <person name="Griggs A."/>
            <person name="Gujja S."/>
            <person name="Heiman D."/>
            <person name="Howarth C."/>
            <person name="Larson L."/>
            <person name="Lui A."/>
            <person name="MacDonald P.J.P."/>
            <person name="Mehta T."/>
            <person name="Montmayeur A."/>
            <person name="Murphy C."/>
            <person name="Neiman D."/>
            <person name="Pearson M."/>
            <person name="Priest M."/>
            <person name="Roberts A."/>
            <person name="Saif S."/>
            <person name="Shea T."/>
            <person name="Shenoy N."/>
            <person name="Sisk P."/>
            <person name="Stolte C."/>
            <person name="Sykes S."/>
            <person name="Yandava C."/>
            <person name="Wortman J."/>
            <person name="Nusbaum C."/>
            <person name="Birren B."/>
        </authorList>
    </citation>
    <scope>NUCLEOTIDE SEQUENCE</scope>
    <source>
        <strain>70-15</strain>
    </source>
</reference>
<dbReference type="AlphaFoldDB" id="G4N2T7"/>
<accession>G4N2T7</accession>
<dbReference type="VEuPathDB" id="FungiDB:MGG_16973"/>
<dbReference type="RefSeq" id="XP_003713193.1">
    <property type="nucleotide sequence ID" value="XM_003713145.1"/>
</dbReference>
<keyword evidence="2" id="KW-1185">Reference proteome</keyword>
<dbReference type="InterPro" id="IPR012334">
    <property type="entry name" value="Pectin_lyas_fold"/>
</dbReference>
<dbReference type="EMBL" id="CM001233">
    <property type="protein sequence ID" value="EHA53386.1"/>
    <property type="molecule type" value="Genomic_DNA"/>
</dbReference>
<dbReference type="SMR" id="G4N2T7"/>
<dbReference type="InParanoid" id="G4N2T7"/>
<name>G4N2T7_PYRO7</name>